<evidence type="ECO:0000256" key="1">
    <source>
        <dbReference type="SAM" id="Phobius"/>
    </source>
</evidence>
<proteinExistence type="predicted"/>
<name>A0A6C0ARJ1_9ZZZZ</name>
<sequence length="95" mass="11247">MKIIEKIILITSLITPFNAEYILRGCNRIGNMALYGIFLDIYNKRNIYYFSITLLFIEYINNHTMYCILLVLLSFAAFINSCIKWSDIIFYNIKN</sequence>
<accession>A0A6C0ARJ1</accession>
<evidence type="ECO:0000313" key="2">
    <source>
        <dbReference type="EMBL" id="QHS82414.1"/>
    </source>
</evidence>
<reference evidence="2" key="1">
    <citation type="journal article" date="2020" name="Nature">
        <title>Giant virus diversity and host interactions through global metagenomics.</title>
        <authorList>
            <person name="Schulz F."/>
            <person name="Roux S."/>
            <person name="Paez-Espino D."/>
            <person name="Jungbluth S."/>
            <person name="Walsh D.A."/>
            <person name="Denef V.J."/>
            <person name="McMahon K.D."/>
            <person name="Konstantinidis K.T."/>
            <person name="Eloe-Fadrosh E.A."/>
            <person name="Kyrpides N.C."/>
            <person name="Woyke T."/>
        </authorList>
    </citation>
    <scope>NUCLEOTIDE SEQUENCE</scope>
    <source>
        <strain evidence="2">GVMAG-S-1101165-79</strain>
    </source>
</reference>
<organism evidence="2">
    <name type="scientific">viral metagenome</name>
    <dbReference type="NCBI Taxonomy" id="1070528"/>
    <lineage>
        <taxon>unclassified sequences</taxon>
        <taxon>metagenomes</taxon>
        <taxon>organismal metagenomes</taxon>
    </lineage>
</organism>
<keyword evidence="1" id="KW-1133">Transmembrane helix</keyword>
<keyword evidence="1" id="KW-0472">Membrane</keyword>
<protein>
    <submittedName>
        <fullName evidence="2">Uncharacterized protein</fullName>
    </submittedName>
</protein>
<feature type="transmembrane region" description="Helical" evidence="1">
    <location>
        <begin position="63"/>
        <end position="83"/>
    </location>
</feature>
<keyword evidence="1" id="KW-0812">Transmembrane</keyword>
<dbReference type="AlphaFoldDB" id="A0A6C0ARJ1"/>
<dbReference type="EMBL" id="MN740766">
    <property type="protein sequence ID" value="QHS82414.1"/>
    <property type="molecule type" value="Genomic_DNA"/>
</dbReference>